<dbReference type="Proteomes" id="UP000325957">
    <property type="component" value="Unassembled WGS sequence"/>
</dbReference>
<dbReference type="OrthoDB" id="9818315at2"/>
<reference evidence="1 2" key="1">
    <citation type="submission" date="2019-05" db="EMBL/GenBank/DDBJ databases">
        <title>Kocuria coralli sp. nov., a novel actinobacterium isolated from coral reef seawater.</title>
        <authorList>
            <person name="Li J."/>
        </authorList>
    </citation>
    <scope>NUCLEOTIDE SEQUENCE [LARGE SCALE GENOMIC DNA]</scope>
    <source>
        <strain evidence="1 2">SCSIO 13007</strain>
    </source>
</reference>
<keyword evidence="2" id="KW-1185">Reference proteome</keyword>
<accession>A0A5J5KTX3</accession>
<comment type="caution">
    <text evidence="1">The sequence shown here is derived from an EMBL/GenBank/DDBJ whole genome shotgun (WGS) entry which is preliminary data.</text>
</comment>
<evidence type="ECO:0000313" key="1">
    <source>
        <dbReference type="EMBL" id="KAA9392962.1"/>
    </source>
</evidence>
<evidence type="ECO:0000313" key="2">
    <source>
        <dbReference type="Proteomes" id="UP000325957"/>
    </source>
</evidence>
<dbReference type="EMBL" id="SZWF01000037">
    <property type="protein sequence ID" value="KAA9392962.1"/>
    <property type="molecule type" value="Genomic_DNA"/>
</dbReference>
<organism evidence="1 2">
    <name type="scientific">Kocuria coralli</name>
    <dbReference type="NCBI Taxonomy" id="1461025"/>
    <lineage>
        <taxon>Bacteria</taxon>
        <taxon>Bacillati</taxon>
        <taxon>Actinomycetota</taxon>
        <taxon>Actinomycetes</taxon>
        <taxon>Micrococcales</taxon>
        <taxon>Micrococcaceae</taxon>
        <taxon>Kocuria</taxon>
    </lineage>
</organism>
<dbReference type="AlphaFoldDB" id="A0A5J5KTX3"/>
<sequence length="460" mass="51237">MEENEAVLFSAGHGFYHFAVSQDVFDRSLLYNLLLQPTIAIPDHYLLQGARVGAHQKRYQSRDSWLETGLRNGFVVPYLRQEGKSLSEQLERMTRDDRRGFIQGASDVAERLDRTKFVPEHWMSADNSRDFGAAFSRYMTSDAPPILEYQVDPDDFLGFWNRSREWIGGELEAGLERSGKLLNSDGLLLSQLIQVSGERLLGHDCGRIESMGALLDQAKSRVGSSAERDLRMFYTIACELYNRSLADTILTSPGSPRWNYFVAAMDLWRDDALVATDDLTVGGVQSDEHVDLVLRLPRVDHLRTVSGDALLAIRRSPTCDRYFESLAHWRASPQDQSRQAELVESLRRYAVEIRKHVGKDIGVFGLRPQFISGATDLTRTIEKVSGVVQGFLSYATSTAAAATGAMAVSGPMPAVVPAGFATLFVLQTVAKYYSPSQPVELEVSARSGVRVYPDVTITRA</sequence>
<protein>
    <submittedName>
        <fullName evidence="1">Uncharacterized protein</fullName>
    </submittedName>
</protein>
<proteinExistence type="predicted"/>
<gene>
    <name evidence="1" type="ORF">FCK90_14665</name>
</gene>
<name>A0A5J5KTX3_9MICC</name>
<dbReference type="RefSeq" id="WP_158035050.1">
    <property type="nucleotide sequence ID" value="NZ_ML708636.1"/>
</dbReference>